<proteinExistence type="predicted"/>
<dbReference type="InterPro" id="IPR003439">
    <property type="entry name" value="ABC_transporter-like_ATP-bd"/>
</dbReference>
<keyword evidence="5" id="KW-1185">Reference proteome</keyword>
<gene>
    <name evidence="4" type="ORF">GCM10010191_09920</name>
</gene>
<dbReference type="Proteomes" id="UP001501231">
    <property type="component" value="Unassembled WGS sequence"/>
</dbReference>
<keyword evidence="2 4" id="KW-0067">ATP-binding</keyword>
<dbReference type="InterPro" id="IPR015854">
    <property type="entry name" value="ABC_transpr_LolD-like"/>
</dbReference>
<organism evidence="4 5">
    <name type="scientific">Actinomadura vinacea</name>
    <dbReference type="NCBI Taxonomy" id="115336"/>
    <lineage>
        <taxon>Bacteria</taxon>
        <taxon>Bacillati</taxon>
        <taxon>Actinomycetota</taxon>
        <taxon>Actinomycetes</taxon>
        <taxon>Streptosporangiales</taxon>
        <taxon>Thermomonosporaceae</taxon>
        <taxon>Actinomadura</taxon>
    </lineage>
</organism>
<name>A0ABN3III8_9ACTN</name>
<dbReference type="PANTHER" id="PTHR24220:SF685">
    <property type="entry name" value="ABC TRANSPORTER RELATED"/>
    <property type="match status" value="1"/>
</dbReference>
<dbReference type="InterPro" id="IPR017871">
    <property type="entry name" value="ABC_transporter-like_CS"/>
</dbReference>
<dbReference type="PROSITE" id="PS00211">
    <property type="entry name" value="ABC_TRANSPORTER_1"/>
    <property type="match status" value="1"/>
</dbReference>
<evidence type="ECO:0000313" key="4">
    <source>
        <dbReference type="EMBL" id="GAA2404234.1"/>
    </source>
</evidence>
<comment type="caution">
    <text evidence="4">The sequence shown here is derived from an EMBL/GenBank/DDBJ whole genome shotgun (WGS) entry which is preliminary data.</text>
</comment>
<keyword evidence="1" id="KW-0547">Nucleotide-binding</keyword>
<dbReference type="InterPro" id="IPR027417">
    <property type="entry name" value="P-loop_NTPase"/>
</dbReference>
<feature type="domain" description="ABC transporter" evidence="3">
    <location>
        <begin position="5"/>
        <end position="227"/>
    </location>
</feature>
<evidence type="ECO:0000259" key="3">
    <source>
        <dbReference type="PROSITE" id="PS50893"/>
    </source>
</evidence>
<dbReference type="Pfam" id="PF00005">
    <property type="entry name" value="ABC_tran"/>
    <property type="match status" value="1"/>
</dbReference>
<evidence type="ECO:0000256" key="2">
    <source>
        <dbReference type="ARBA" id="ARBA00022840"/>
    </source>
</evidence>
<evidence type="ECO:0000256" key="1">
    <source>
        <dbReference type="ARBA" id="ARBA00022741"/>
    </source>
</evidence>
<dbReference type="InterPro" id="IPR003593">
    <property type="entry name" value="AAA+_ATPase"/>
</dbReference>
<sequence>MTALVELHHVTRAHGNGHTAAVAVRDIGCTIMPGERIAVTGPTGSGKTTLLHLIAGLDSPTAGEITWPGLGGNPLGRPGLIGLVFQEPSLLPALDVLDNVAFPLRLDGRPADSARRHARTVLEQAGIADLSERLPEELSGGQAQRVAVARAIAVAPRLITADEPTGRLDTPHALAVVDLLVHAADELGATLLLATHDPRMAERLDRHWEMRDGALTERPAEEPRRGS</sequence>
<dbReference type="SUPFAM" id="SSF52540">
    <property type="entry name" value="P-loop containing nucleoside triphosphate hydrolases"/>
    <property type="match status" value="1"/>
</dbReference>
<protein>
    <submittedName>
        <fullName evidence="4">ATP-binding cassette domain-containing protein</fullName>
    </submittedName>
</protein>
<dbReference type="EMBL" id="BAAARW010000003">
    <property type="protein sequence ID" value="GAA2404234.1"/>
    <property type="molecule type" value="Genomic_DNA"/>
</dbReference>
<reference evidence="4 5" key="1">
    <citation type="journal article" date="2019" name="Int. J. Syst. Evol. Microbiol.">
        <title>The Global Catalogue of Microorganisms (GCM) 10K type strain sequencing project: providing services to taxonomists for standard genome sequencing and annotation.</title>
        <authorList>
            <consortium name="The Broad Institute Genomics Platform"/>
            <consortium name="The Broad Institute Genome Sequencing Center for Infectious Disease"/>
            <person name="Wu L."/>
            <person name="Ma J."/>
        </authorList>
    </citation>
    <scope>NUCLEOTIDE SEQUENCE [LARGE SCALE GENOMIC DNA]</scope>
    <source>
        <strain evidence="4 5">JCM 3325</strain>
    </source>
</reference>
<dbReference type="RefSeq" id="WP_344587246.1">
    <property type="nucleotide sequence ID" value="NZ_BAAARW010000003.1"/>
</dbReference>
<dbReference type="SMART" id="SM00382">
    <property type="entry name" value="AAA"/>
    <property type="match status" value="1"/>
</dbReference>
<evidence type="ECO:0000313" key="5">
    <source>
        <dbReference type="Proteomes" id="UP001501231"/>
    </source>
</evidence>
<accession>A0ABN3III8</accession>
<dbReference type="PANTHER" id="PTHR24220">
    <property type="entry name" value="IMPORT ATP-BINDING PROTEIN"/>
    <property type="match status" value="1"/>
</dbReference>
<dbReference type="PROSITE" id="PS50893">
    <property type="entry name" value="ABC_TRANSPORTER_2"/>
    <property type="match status" value="1"/>
</dbReference>
<dbReference type="GO" id="GO:0005524">
    <property type="term" value="F:ATP binding"/>
    <property type="evidence" value="ECO:0007669"/>
    <property type="project" value="UniProtKB-KW"/>
</dbReference>
<dbReference type="Gene3D" id="3.40.50.300">
    <property type="entry name" value="P-loop containing nucleotide triphosphate hydrolases"/>
    <property type="match status" value="1"/>
</dbReference>